<dbReference type="PANTHER" id="PTHR43346:SF1">
    <property type="entry name" value="QUERCETIN 2,3-DIOXYGENASE-RELATED"/>
    <property type="match status" value="1"/>
</dbReference>
<evidence type="ECO:0000313" key="2">
    <source>
        <dbReference type="EMBL" id="QBK90956.1"/>
    </source>
</evidence>
<reference evidence="2" key="1">
    <citation type="journal article" date="2019" name="MBio">
        <title>Virus Genomes from Deep Sea Sediments Expand the Ocean Megavirome and Support Independent Origins of Viral Gigantism.</title>
        <authorList>
            <person name="Backstrom D."/>
            <person name="Yutin N."/>
            <person name="Jorgensen S.L."/>
            <person name="Dharamshi J."/>
            <person name="Homa F."/>
            <person name="Zaremba-Niedwiedzka K."/>
            <person name="Spang A."/>
            <person name="Wolf Y.I."/>
            <person name="Koonin E.V."/>
            <person name="Ettema T.J."/>
        </authorList>
    </citation>
    <scope>NUCLEOTIDE SEQUENCE</scope>
</reference>
<dbReference type="InterPro" id="IPR014710">
    <property type="entry name" value="RmlC-like_jellyroll"/>
</dbReference>
<evidence type="ECO:0000259" key="1">
    <source>
        <dbReference type="Pfam" id="PF07883"/>
    </source>
</evidence>
<dbReference type="SUPFAM" id="SSF51182">
    <property type="entry name" value="RmlC-like cupins"/>
    <property type="match status" value="1"/>
</dbReference>
<dbReference type="Pfam" id="PF07883">
    <property type="entry name" value="Cupin_2"/>
    <property type="match status" value="1"/>
</dbReference>
<dbReference type="EMBL" id="MK500504">
    <property type="protein sequence ID" value="QBK90956.1"/>
    <property type="molecule type" value="Genomic_DNA"/>
</dbReference>
<sequence length="133" mass="15145">MNSSNQIVNLVLDLNKSVLQNDVYRYAIVTTPKSQLVLMSLKPSEEIGNEIHQEDQFIYIIKGKGVAVLQLKGKNKTETRKIYDIFPGAGITIPAETWHNIINGGNEKMKLFTIYTPPEHDEDTYQVKKPTRQ</sequence>
<name>A0A481Z5T4_9VIRU</name>
<protein>
    <submittedName>
        <fullName evidence="2">Cupin domain protein</fullName>
    </submittedName>
</protein>
<dbReference type="InterPro" id="IPR052538">
    <property type="entry name" value="Flavonoid_dioxygenase-like"/>
</dbReference>
<feature type="domain" description="Cupin type-2" evidence="1">
    <location>
        <begin position="38"/>
        <end position="115"/>
    </location>
</feature>
<dbReference type="InterPro" id="IPR011051">
    <property type="entry name" value="RmlC_Cupin_sf"/>
</dbReference>
<accession>A0A481Z5T4</accession>
<dbReference type="PANTHER" id="PTHR43346">
    <property type="entry name" value="LIGAND BINDING DOMAIN PROTEIN, PUTATIVE (AFU_ORTHOLOGUE AFUA_6G14370)-RELATED"/>
    <property type="match status" value="1"/>
</dbReference>
<organism evidence="2">
    <name type="scientific">Pithovirus LCPAC201</name>
    <dbReference type="NCBI Taxonomy" id="2506591"/>
    <lineage>
        <taxon>Viruses</taxon>
        <taxon>Pithoviruses</taxon>
    </lineage>
</organism>
<dbReference type="InterPro" id="IPR013096">
    <property type="entry name" value="Cupin_2"/>
</dbReference>
<gene>
    <name evidence="2" type="ORF">LCPAC201_02570</name>
</gene>
<proteinExistence type="predicted"/>
<dbReference type="Gene3D" id="2.60.120.10">
    <property type="entry name" value="Jelly Rolls"/>
    <property type="match status" value="1"/>
</dbReference>